<organism evidence="3 5">
    <name type="scientific">Haladaptatus paucihalophilus DX253</name>
    <dbReference type="NCBI Taxonomy" id="797209"/>
    <lineage>
        <taxon>Archaea</taxon>
        <taxon>Methanobacteriati</taxon>
        <taxon>Methanobacteriota</taxon>
        <taxon>Stenosarchaea group</taxon>
        <taxon>Halobacteria</taxon>
        <taxon>Halobacteriales</taxon>
        <taxon>Haladaptataceae</taxon>
        <taxon>Haladaptatus</taxon>
    </lineage>
</organism>
<evidence type="ECO:0000313" key="5">
    <source>
        <dbReference type="Proteomes" id="UP000003751"/>
    </source>
</evidence>
<feature type="domain" description="SWIM-type" evidence="2">
    <location>
        <begin position="72"/>
        <end position="117"/>
    </location>
</feature>
<dbReference type="InterPro" id="IPR007527">
    <property type="entry name" value="Znf_SWIM"/>
</dbReference>
<dbReference type="STRING" id="797209.GCA_000376445_01785"/>
<keyword evidence="1" id="KW-0863">Zinc-finger</keyword>
<dbReference type="Proteomes" id="UP000184203">
    <property type="component" value="Unassembled WGS sequence"/>
</dbReference>
<name>E7QNB1_HALPU</name>
<protein>
    <recommendedName>
        <fullName evidence="2">SWIM-type domain-containing protein</fullName>
    </recommendedName>
</protein>
<sequence>MARALGFELRLSVAFSRGVDTVNRVEEWETELADAGSLTPDIVGRILSTHDDRGKQAIEAVSERRVKEYRDFVVVVGFEDEYIVEEGCTCRDSEYNLDPADPTDLCWHVLAAKIARHIDAMDHHDMWYSDVREFL</sequence>
<dbReference type="PROSITE" id="PS50966">
    <property type="entry name" value="ZF_SWIM"/>
    <property type="match status" value="1"/>
</dbReference>
<evidence type="ECO:0000313" key="6">
    <source>
        <dbReference type="Proteomes" id="UP000184203"/>
    </source>
</evidence>
<gene>
    <name evidence="4" type="ORF">SAMN05444342_2058</name>
    <name evidence="3" type="ORF">ZOD2009_02145</name>
</gene>
<evidence type="ECO:0000256" key="1">
    <source>
        <dbReference type="PROSITE-ProRule" id="PRU00325"/>
    </source>
</evidence>
<evidence type="ECO:0000259" key="2">
    <source>
        <dbReference type="PROSITE" id="PS50966"/>
    </source>
</evidence>
<dbReference type="Proteomes" id="UP000003751">
    <property type="component" value="Unassembled WGS sequence"/>
</dbReference>
<dbReference type="AlphaFoldDB" id="E7QNB1"/>
<reference evidence="6" key="3">
    <citation type="submission" date="2016-11" db="EMBL/GenBank/DDBJ databases">
        <authorList>
            <person name="Varghese N."/>
            <person name="Submissions S."/>
        </authorList>
    </citation>
    <scope>NUCLEOTIDE SEQUENCE [LARGE SCALE GENOMIC DNA]</scope>
    <source>
        <strain evidence="6">DX253</strain>
    </source>
</reference>
<dbReference type="eggNOG" id="arCOG01121">
    <property type="taxonomic scope" value="Archaea"/>
</dbReference>
<dbReference type="PATRIC" id="fig|797209.4.peg.418"/>
<keyword evidence="6" id="KW-1185">Reference proteome</keyword>
<dbReference type="GO" id="GO:0008270">
    <property type="term" value="F:zinc ion binding"/>
    <property type="evidence" value="ECO:0007669"/>
    <property type="project" value="UniProtKB-KW"/>
</dbReference>
<keyword evidence="1" id="KW-0862">Zinc</keyword>
<dbReference type="EMBL" id="AEMG01000002">
    <property type="protein sequence ID" value="EFW93906.1"/>
    <property type="molecule type" value="Genomic_DNA"/>
</dbReference>
<evidence type="ECO:0000313" key="4">
    <source>
        <dbReference type="EMBL" id="SHK67190.1"/>
    </source>
</evidence>
<dbReference type="EMBL" id="FRAN01000002">
    <property type="protein sequence ID" value="SHK67190.1"/>
    <property type="molecule type" value="Genomic_DNA"/>
</dbReference>
<reference evidence="4" key="2">
    <citation type="submission" date="2016-11" db="EMBL/GenBank/DDBJ databases">
        <authorList>
            <person name="Jaros S."/>
            <person name="Januszkiewicz K."/>
            <person name="Wedrychowicz H."/>
        </authorList>
    </citation>
    <scope>NUCLEOTIDE SEQUENCE [LARGE SCALE GENOMIC DNA]</scope>
    <source>
        <strain evidence="4">DX253</strain>
    </source>
</reference>
<keyword evidence="1" id="KW-0479">Metal-binding</keyword>
<accession>E7QNB1</accession>
<reference evidence="3 5" key="1">
    <citation type="journal article" date="2014" name="ISME J.">
        <title>Trehalose/2-sulfotrehalose biosynthesis and glycine-betaine uptake are widely spread mechanisms for osmoadaptation in the Halobacteriales.</title>
        <authorList>
            <person name="Youssef N.H."/>
            <person name="Savage-Ashlock K.N."/>
            <person name="McCully A.L."/>
            <person name="Luedtke B."/>
            <person name="Shaw E.I."/>
            <person name="Hoff W.D."/>
            <person name="Elshahed M.S."/>
        </authorList>
    </citation>
    <scope>NUCLEOTIDE SEQUENCE [LARGE SCALE GENOMIC DNA]</scope>
    <source>
        <strain evidence="3 5">DX253</strain>
    </source>
</reference>
<evidence type="ECO:0000313" key="3">
    <source>
        <dbReference type="EMBL" id="EFW93906.1"/>
    </source>
</evidence>
<proteinExistence type="predicted"/>